<feature type="domain" description="SKP1 component dimerisation" evidence="1">
    <location>
        <begin position="1"/>
        <end position="27"/>
    </location>
</feature>
<protein>
    <submittedName>
        <fullName evidence="3">SKP1 component dimerisation domain-containing protein</fullName>
    </submittedName>
</protein>
<dbReference type="Proteomes" id="UP000887563">
    <property type="component" value="Unplaced"/>
</dbReference>
<keyword evidence="2" id="KW-1185">Reference proteome</keyword>
<proteinExistence type="predicted"/>
<sequence length="75" mass="8587">MLSGISAENIREKFGIVDDLTADEKAEPRLVDLPSELTILVIANVLIFDTNEKTTSFAFKFIRIKFESFNIKKFF</sequence>
<evidence type="ECO:0000313" key="2">
    <source>
        <dbReference type="Proteomes" id="UP000887563"/>
    </source>
</evidence>
<dbReference type="WBParaSite" id="Minc3s10295g43964">
    <property type="protein sequence ID" value="Minc3s10295g43964"/>
    <property type="gene ID" value="Minc3s10295g43964"/>
</dbReference>
<name>A0A914NTE6_MELIC</name>
<dbReference type="AlphaFoldDB" id="A0A914NTE6"/>
<accession>A0A914NTE6</accession>
<evidence type="ECO:0000259" key="1">
    <source>
        <dbReference type="Pfam" id="PF01466"/>
    </source>
</evidence>
<evidence type="ECO:0000313" key="3">
    <source>
        <dbReference type="WBParaSite" id="Minc3s10295g43964"/>
    </source>
</evidence>
<dbReference type="GO" id="GO:0006511">
    <property type="term" value="P:ubiquitin-dependent protein catabolic process"/>
    <property type="evidence" value="ECO:0007669"/>
    <property type="project" value="InterPro"/>
</dbReference>
<reference evidence="3" key="1">
    <citation type="submission" date="2022-11" db="UniProtKB">
        <authorList>
            <consortium name="WormBaseParasite"/>
        </authorList>
    </citation>
    <scope>IDENTIFICATION</scope>
</reference>
<dbReference type="InterPro" id="IPR016072">
    <property type="entry name" value="Skp1_comp_dimer"/>
</dbReference>
<organism evidence="2 3">
    <name type="scientific">Meloidogyne incognita</name>
    <name type="common">Southern root-knot nematode worm</name>
    <name type="synonym">Oxyuris incognita</name>
    <dbReference type="NCBI Taxonomy" id="6306"/>
    <lineage>
        <taxon>Eukaryota</taxon>
        <taxon>Metazoa</taxon>
        <taxon>Ecdysozoa</taxon>
        <taxon>Nematoda</taxon>
        <taxon>Chromadorea</taxon>
        <taxon>Rhabditida</taxon>
        <taxon>Tylenchina</taxon>
        <taxon>Tylenchomorpha</taxon>
        <taxon>Tylenchoidea</taxon>
        <taxon>Meloidogynidae</taxon>
        <taxon>Meloidogyninae</taxon>
        <taxon>Meloidogyne</taxon>
        <taxon>Meloidogyne incognita group</taxon>
    </lineage>
</organism>
<dbReference type="Pfam" id="PF01466">
    <property type="entry name" value="Skp1"/>
    <property type="match status" value="1"/>
</dbReference>